<dbReference type="RefSeq" id="WP_353686779.1">
    <property type="nucleotide sequence ID" value="NZ_CP144374.1"/>
</dbReference>
<dbReference type="InterPro" id="IPR005537">
    <property type="entry name" value="RAMP_III_fam"/>
</dbReference>
<dbReference type="InterPro" id="IPR013410">
    <property type="entry name" value="CRISPR-assoc_RAMP_Cmr4"/>
</dbReference>
<dbReference type="GO" id="GO:0051607">
    <property type="term" value="P:defense response to virus"/>
    <property type="evidence" value="ECO:0007669"/>
    <property type="project" value="UniProtKB-KW"/>
</dbReference>
<dbReference type="PANTHER" id="PTHR36700:SF1">
    <property type="entry name" value="CRISPR SYSTEM CMR SUBUNIT CMR4"/>
    <property type="match status" value="1"/>
</dbReference>
<accession>A0AAU8H5T9</accession>
<name>A0AAU8H5T9_9BACT</name>
<sequence>MFKKIKLFFIIAETPLHPGSGGELGLVDLPIQRERYTDFPKIEASGLKGCIREAFESQLTLDKQNKQYRLLNNEVIGCLKKEFKNIEEIWREKKNGKEVENTDRDGNKLILYQQAINNIFGPEDGEAHAGALAFTDARILLFPVKSLKGVFAWITCPMVLERFKEDLRLAREIPNELNIDFSTLENTLPQQTNICIESKVVLEEYTFEVRESETTSKIAEFLSEKIFPDTNTNAPYKFWRKKLEKDLVILSNDDFTQFVKTSTEIITRTKIDNKTGTVASGALWTEEYLPQDTILYSLAMASPVRVEKEEAKGVLKGNTPEEEAKKVLEFFESGCPEVLQIGGNQTIGKGLVRIQIFK</sequence>
<organism evidence="3">
    <name type="scientific">Thermodesulfovibrio obliviosus</name>
    <dbReference type="NCBI Taxonomy" id="3118332"/>
    <lineage>
        <taxon>Bacteria</taxon>
        <taxon>Pseudomonadati</taxon>
        <taxon>Nitrospirota</taxon>
        <taxon>Thermodesulfovibrionia</taxon>
        <taxon>Thermodesulfovibrionales</taxon>
        <taxon>Thermodesulfovibrionaceae</taxon>
        <taxon>Thermodesulfovibrio</taxon>
    </lineage>
</organism>
<dbReference type="AlphaFoldDB" id="A0AAU8H5T9"/>
<dbReference type="NCBIfam" id="TIGR02580">
    <property type="entry name" value="cas_RAMP_Cmr4"/>
    <property type="match status" value="1"/>
</dbReference>
<dbReference type="EMBL" id="CP144374">
    <property type="protein sequence ID" value="XCH49146.1"/>
    <property type="molecule type" value="Genomic_DNA"/>
</dbReference>
<keyword evidence="1" id="KW-0051">Antiviral defense</keyword>
<gene>
    <name evidence="3" type="primary">cmr4</name>
    <name evidence="3" type="ORF">V4D31_03050</name>
</gene>
<feature type="domain" description="CRISPR type III-associated protein" evidence="2">
    <location>
        <begin position="12"/>
        <end position="353"/>
    </location>
</feature>
<dbReference type="PANTHER" id="PTHR36700">
    <property type="entry name" value="CRISPR SYSTEM CMR SUBUNIT CMR4"/>
    <property type="match status" value="1"/>
</dbReference>
<evidence type="ECO:0000256" key="1">
    <source>
        <dbReference type="ARBA" id="ARBA00023118"/>
    </source>
</evidence>
<evidence type="ECO:0000313" key="3">
    <source>
        <dbReference type="EMBL" id="XCH49146.1"/>
    </source>
</evidence>
<protein>
    <submittedName>
        <fullName evidence="3">Type III-B CRISPR module RAMP protein Cmr4</fullName>
    </submittedName>
</protein>
<proteinExistence type="predicted"/>
<dbReference type="Pfam" id="PF03787">
    <property type="entry name" value="RAMPs"/>
    <property type="match status" value="1"/>
</dbReference>
<dbReference type="KEGG" id="tob:V4D31_03050"/>
<evidence type="ECO:0000259" key="2">
    <source>
        <dbReference type="Pfam" id="PF03787"/>
    </source>
</evidence>
<reference evidence="3" key="1">
    <citation type="submission" date="2024-01" db="EMBL/GenBank/DDBJ databases">
        <title>The first autotrophic representatives of the genus Thermodesulfovibrio.</title>
        <authorList>
            <person name="Maltseva A.I."/>
            <person name="Elcheninov A.G."/>
            <person name="Kublanov I.V."/>
            <person name="Lebedinsky A.V."/>
            <person name="Frolov E.N."/>
        </authorList>
    </citation>
    <scope>NUCLEOTIDE SEQUENCE</scope>
    <source>
        <strain evidence="3">3462-1</strain>
    </source>
</reference>